<proteinExistence type="predicted"/>
<feature type="compositionally biased region" description="Low complexity" evidence="1">
    <location>
        <begin position="138"/>
        <end position="147"/>
    </location>
</feature>
<evidence type="ECO:0000313" key="2">
    <source>
        <dbReference type="EMBL" id="GBP54994.1"/>
    </source>
</evidence>
<reference evidence="2 3" key="1">
    <citation type="journal article" date="2019" name="Commun. Biol.">
        <title>The bagworm genome reveals a unique fibroin gene that provides high tensile strength.</title>
        <authorList>
            <person name="Kono N."/>
            <person name="Nakamura H."/>
            <person name="Ohtoshi R."/>
            <person name="Tomita M."/>
            <person name="Numata K."/>
            <person name="Arakawa K."/>
        </authorList>
    </citation>
    <scope>NUCLEOTIDE SEQUENCE [LARGE SCALE GENOMIC DNA]</scope>
</reference>
<keyword evidence="3" id="KW-1185">Reference proteome</keyword>
<dbReference type="EMBL" id="BGZK01000659">
    <property type="protein sequence ID" value="GBP54994.1"/>
    <property type="molecule type" value="Genomic_DNA"/>
</dbReference>
<evidence type="ECO:0000313" key="3">
    <source>
        <dbReference type="Proteomes" id="UP000299102"/>
    </source>
</evidence>
<organism evidence="2 3">
    <name type="scientific">Eumeta variegata</name>
    <name type="common">Bagworm moth</name>
    <name type="synonym">Eumeta japonica</name>
    <dbReference type="NCBI Taxonomy" id="151549"/>
    <lineage>
        <taxon>Eukaryota</taxon>
        <taxon>Metazoa</taxon>
        <taxon>Ecdysozoa</taxon>
        <taxon>Arthropoda</taxon>
        <taxon>Hexapoda</taxon>
        <taxon>Insecta</taxon>
        <taxon>Pterygota</taxon>
        <taxon>Neoptera</taxon>
        <taxon>Endopterygota</taxon>
        <taxon>Lepidoptera</taxon>
        <taxon>Glossata</taxon>
        <taxon>Ditrysia</taxon>
        <taxon>Tineoidea</taxon>
        <taxon>Psychidae</taxon>
        <taxon>Oiketicinae</taxon>
        <taxon>Eumeta</taxon>
    </lineage>
</organism>
<accession>A0A4C1WY52</accession>
<sequence length="147" mass="16182">MTKLRCCHTVYTDAVRAVRSAAAGRARRRGRISLETIGANANVNYQEWKVVVCKERSVSSRDRLAVLAVPLRRKHHSAPHYILQCRAPKAKRRGRRGDGVDELVASENIPARSSTTDAASDNDGRGRRPPPLAPRLPTPRAARAARG</sequence>
<dbReference type="Proteomes" id="UP000299102">
    <property type="component" value="Unassembled WGS sequence"/>
</dbReference>
<feature type="region of interest" description="Disordered" evidence="1">
    <location>
        <begin position="85"/>
        <end position="147"/>
    </location>
</feature>
<evidence type="ECO:0000256" key="1">
    <source>
        <dbReference type="SAM" id="MobiDB-lite"/>
    </source>
</evidence>
<name>A0A4C1WY52_EUMVA</name>
<dbReference type="AlphaFoldDB" id="A0A4C1WY52"/>
<comment type="caution">
    <text evidence="2">The sequence shown here is derived from an EMBL/GenBank/DDBJ whole genome shotgun (WGS) entry which is preliminary data.</text>
</comment>
<protein>
    <submittedName>
        <fullName evidence="2">Uncharacterized protein</fullName>
    </submittedName>
</protein>
<gene>
    <name evidence="2" type="ORF">EVAR_34468_1</name>
</gene>